<dbReference type="SUPFAM" id="SSF46565">
    <property type="entry name" value="Chaperone J-domain"/>
    <property type="match status" value="1"/>
</dbReference>
<evidence type="ECO:0000313" key="5">
    <source>
        <dbReference type="Proteomes" id="UP000468650"/>
    </source>
</evidence>
<evidence type="ECO:0000259" key="3">
    <source>
        <dbReference type="PROSITE" id="PS50076"/>
    </source>
</evidence>
<accession>A0A6N6RIX5</accession>
<dbReference type="InterPro" id="IPR050817">
    <property type="entry name" value="DjlA_DnaK_co-chaperone"/>
</dbReference>
<evidence type="ECO:0000256" key="1">
    <source>
        <dbReference type="SAM" id="Coils"/>
    </source>
</evidence>
<dbReference type="PANTHER" id="PTHR24074">
    <property type="entry name" value="CO-CHAPERONE PROTEIN DJLA"/>
    <property type="match status" value="1"/>
</dbReference>
<comment type="caution">
    <text evidence="4">The sequence shown here is derived from an EMBL/GenBank/DDBJ whole genome shotgun (WGS) entry which is preliminary data.</text>
</comment>
<dbReference type="InterPro" id="IPR036869">
    <property type="entry name" value="J_dom_sf"/>
</dbReference>
<dbReference type="Gene3D" id="1.10.287.110">
    <property type="entry name" value="DnaJ domain"/>
    <property type="match status" value="1"/>
</dbReference>
<dbReference type="AlphaFoldDB" id="A0A6N6RIX5"/>
<dbReference type="Pfam" id="PF00226">
    <property type="entry name" value="DnaJ"/>
    <property type="match status" value="1"/>
</dbReference>
<sequence length="325" mass="38127">MARLKLSISEAFNILGLPYGATLKEIKSRYRELAKEWHPDSSSKPNSEQRFSQIAMAHERLVAWDRQGRPEPAKANFINLRKKAQEEEEKKRKAELRRQELIRKIKQKKEKQDREQARQYKLAAAIIMTLIFIYLGIVEAYDAYRDYKINSNPVETIATITHQEHYEVHFEFYVGEEVFYGSERVEHVRNHNRSDNGMPVLDGDSFILRYNAEDCDYHEIDFFRPSDRTIERYLDQTQLRLMVLFDDSFEALPSIEKADKSRCVARQIMEAYGFDGMASLAYSNESILENSMNNSIEYGELIQEERFSKCFEYCNVKIPKAIAGK</sequence>
<dbReference type="RefSeq" id="WP_151665871.1">
    <property type="nucleotide sequence ID" value="NZ_WBVO01000001.1"/>
</dbReference>
<reference evidence="4 5" key="1">
    <citation type="submission" date="2019-09" db="EMBL/GenBank/DDBJ databases">
        <title>Genomes of family Cryomorphaceae.</title>
        <authorList>
            <person name="Bowman J.P."/>
        </authorList>
    </citation>
    <scope>NUCLEOTIDE SEQUENCE [LARGE SCALE GENOMIC DNA]</scope>
    <source>
        <strain evidence="4 5">LMG 25704</strain>
    </source>
</reference>
<dbReference type="SMART" id="SM00271">
    <property type="entry name" value="DnaJ"/>
    <property type="match status" value="1"/>
</dbReference>
<evidence type="ECO:0000256" key="2">
    <source>
        <dbReference type="SAM" id="Phobius"/>
    </source>
</evidence>
<name>A0A6N6RIX5_9FLAO</name>
<dbReference type="CDD" id="cd06257">
    <property type="entry name" value="DnaJ"/>
    <property type="match status" value="1"/>
</dbReference>
<evidence type="ECO:0000313" key="4">
    <source>
        <dbReference type="EMBL" id="KAB2814290.1"/>
    </source>
</evidence>
<dbReference type="InterPro" id="IPR001623">
    <property type="entry name" value="DnaJ_domain"/>
</dbReference>
<dbReference type="PROSITE" id="PS50076">
    <property type="entry name" value="DNAJ_2"/>
    <property type="match status" value="1"/>
</dbReference>
<dbReference type="Proteomes" id="UP000468650">
    <property type="component" value="Unassembled WGS sequence"/>
</dbReference>
<protein>
    <submittedName>
        <fullName evidence="4">DnaJ domain-containing protein</fullName>
    </submittedName>
</protein>
<organism evidence="4 5">
    <name type="scientific">Phaeocystidibacter luteus</name>
    <dbReference type="NCBI Taxonomy" id="911197"/>
    <lineage>
        <taxon>Bacteria</taxon>
        <taxon>Pseudomonadati</taxon>
        <taxon>Bacteroidota</taxon>
        <taxon>Flavobacteriia</taxon>
        <taxon>Flavobacteriales</taxon>
        <taxon>Phaeocystidibacteraceae</taxon>
        <taxon>Phaeocystidibacter</taxon>
    </lineage>
</organism>
<feature type="transmembrane region" description="Helical" evidence="2">
    <location>
        <begin position="122"/>
        <end position="141"/>
    </location>
</feature>
<keyword evidence="1" id="KW-0175">Coiled coil</keyword>
<keyword evidence="2" id="KW-1133">Transmembrane helix</keyword>
<keyword evidence="2" id="KW-0472">Membrane</keyword>
<gene>
    <name evidence="4" type="ORF">F8C67_00740</name>
</gene>
<proteinExistence type="predicted"/>
<dbReference type="EMBL" id="WBVO01000001">
    <property type="protein sequence ID" value="KAB2814290.1"/>
    <property type="molecule type" value="Genomic_DNA"/>
</dbReference>
<keyword evidence="5" id="KW-1185">Reference proteome</keyword>
<feature type="coiled-coil region" evidence="1">
    <location>
        <begin position="77"/>
        <end position="118"/>
    </location>
</feature>
<keyword evidence="2" id="KW-0812">Transmembrane</keyword>
<dbReference type="PRINTS" id="PR00625">
    <property type="entry name" value="JDOMAIN"/>
</dbReference>
<dbReference type="OrthoDB" id="9779622at2"/>
<feature type="domain" description="J" evidence="3">
    <location>
        <begin position="10"/>
        <end position="66"/>
    </location>
</feature>